<name>A0A1C4UQE8_9ACTN</name>
<protein>
    <submittedName>
        <fullName evidence="2">Uncharacterized protein</fullName>
    </submittedName>
</protein>
<organism evidence="2 3">
    <name type="scientific">Micromonospora chokoriensis</name>
    <dbReference type="NCBI Taxonomy" id="356851"/>
    <lineage>
        <taxon>Bacteria</taxon>
        <taxon>Bacillati</taxon>
        <taxon>Actinomycetota</taxon>
        <taxon>Actinomycetes</taxon>
        <taxon>Micromonosporales</taxon>
        <taxon>Micromonosporaceae</taxon>
        <taxon>Micromonospora</taxon>
    </lineage>
</organism>
<gene>
    <name evidence="2" type="ORF">GA0070612_0648</name>
</gene>
<evidence type="ECO:0000313" key="3">
    <source>
        <dbReference type="Proteomes" id="UP000198224"/>
    </source>
</evidence>
<keyword evidence="3" id="KW-1185">Reference proteome</keyword>
<dbReference type="AlphaFoldDB" id="A0A1C4UQE8"/>
<dbReference type="RefSeq" id="WP_088986551.1">
    <property type="nucleotide sequence ID" value="NZ_LT607409.1"/>
</dbReference>
<evidence type="ECO:0000313" key="2">
    <source>
        <dbReference type="EMBL" id="SCE73916.1"/>
    </source>
</evidence>
<dbReference type="EMBL" id="LT607409">
    <property type="protein sequence ID" value="SCE73916.1"/>
    <property type="molecule type" value="Genomic_DNA"/>
</dbReference>
<dbReference type="Proteomes" id="UP000198224">
    <property type="component" value="Chromosome I"/>
</dbReference>
<dbReference type="NCBIfam" id="NF041061">
    <property type="entry name" value="DpdD"/>
    <property type="match status" value="1"/>
</dbReference>
<dbReference type="InterPro" id="IPR049807">
    <property type="entry name" value="DpdD-like"/>
</dbReference>
<sequence>MNTEPTVDDYSLAVDVFIEAFFGPANPVWSDRDPNSVIGRRLAPYLQVLRHGSGVPIVLPRQNPQTRQWVAYVIPRDARHAGAVSELLQAFVGPTYARFDGLPTQLADEDPIDQAVVRFAGHRLIFVIESPRAVEKRMWDALRLLQQTLAVRPHRSWHAPVPVGRLLAQFEIALASGANAASAAILDRLTATGGLNATNLSHLRIKRLAKLGRSSEMLRLPDLVDVATTRPPAPVRDAILGAVYATALAEPLSTGDLETARSRLIHAGTMVPALMEGPLTDLRPQALTVLAMAAWVADSTPIGELLRQSPEMLAAVEQLAPDLAAHYREPAPTAKSDGLPDGDQPESADTPAGPKSWLECVTRLADNDANREILDQEFWRSWAPAADADNDIAAALQQLDDEAAGRVWHLVGAFVDSDQYRRPAAETAREFLSNALTHNRFSPGDLAGIVALAEIFLRASPDAETYARLLDDLAAEATRWVGPDRATVVLDLADLLASASCPDEEARLRLAYQLLRPLSDHPKRLDADQLTFAARLSTELGARLTWPQQDDLGTASNLPDIPAQDLLLYSLDEKVLDRVRAELQLQAPQVSVTVSHDHVGSRQLKQWTRRADAIVLATRCATHAATGFIRAHCRPDAIVREADGSGSASLLRAATIAMTRR</sequence>
<accession>A0A1C4UQE8</accession>
<proteinExistence type="predicted"/>
<evidence type="ECO:0000256" key="1">
    <source>
        <dbReference type="SAM" id="MobiDB-lite"/>
    </source>
</evidence>
<reference evidence="3" key="1">
    <citation type="submission" date="2016-06" db="EMBL/GenBank/DDBJ databases">
        <authorList>
            <person name="Varghese N."/>
            <person name="Submissions Spin"/>
        </authorList>
    </citation>
    <scope>NUCLEOTIDE SEQUENCE [LARGE SCALE GENOMIC DNA]</scope>
    <source>
        <strain evidence="3">DSM 45160</strain>
    </source>
</reference>
<feature type="region of interest" description="Disordered" evidence="1">
    <location>
        <begin position="330"/>
        <end position="355"/>
    </location>
</feature>